<proteinExistence type="predicted"/>
<keyword evidence="1" id="KW-1133">Transmembrane helix</keyword>
<protein>
    <submittedName>
        <fullName evidence="2">Uncharacterized protein</fullName>
    </submittedName>
</protein>
<evidence type="ECO:0000256" key="1">
    <source>
        <dbReference type="SAM" id="Phobius"/>
    </source>
</evidence>
<keyword evidence="1" id="KW-0812">Transmembrane</keyword>
<name>A0ABN7HDY3_9BURK</name>
<organism evidence="2 3">
    <name type="scientific">Paraburkholderia metrosideri</name>
    <dbReference type="NCBI Taxonomy" id="580937"/>
    <lineage>
        <taxon>Bacteria</taxon>
        <taxon>Pseudomonadati</taxon>
        <taxon>Pseudomonadota</taxon>
        <taxon>Betaproteobacteria</taxon>
        <taxon>Burkholderiales</taxon>
        <taxon>Burkholderiaceae</taxon>
        <taxon>Paraburkholderia</taxon>
    </lineage>
</organism>
<comment type="caution">
    <text evidence="2">The sequence shown here is derived from an EMBL/GenBank/DDBJ whole genome shotgun (WGS) entry which is preliminary data.</text>
</comment>
<gene>
    <name evidence="2" type="ORF">LMG28140_00387</name>
</gene>
<evidence type="ECO:0000313" key="3">
    <source>
        <dbReference type="Proteomes" id="UP000598032"/>
    </source>
</evidence>
<dbReference type="EMBL" id="CAJHCP010000001">
    <property type="protein sequence ID" value="CAD6510765.1"/>
    <property type="molecule type" value="Genomic_DNA"/>
</dbReference>
<sequence>MFSTLPADWLSWSIGGGLSFVFLWLISVPPVHGHGDDALAE</sequence>
<feature type="transmembrane region" description="Helical" evidence="1">
    <location>
        <begin position="9"/>
        <end position="27"/>
    </location>
</feature>
<dbReference type="RefSeq" id="WP_268960427.1">
    <property type="nucleotide sequence ID" value="NZ_CAJHCP010000001.1"/>
</dbReference>
<reference evidence="2 3" key="1">
    <citation type="submission" date="2020-10" db="EMBL/GenBank/DDBJ databases">
        <authorList>
            <person name="Peeters C."/>
        </authorList>
    </citation>
    <scope>NUCLEOTIDE SEQUENCE [LARGE SCALE GENOMIC DNA]</scope>
    <source>
        <strain evidence="2 3">LMG 28140</strain>
    </source>
</reference>
<accession>A0ABN7HDY3</accession>
<keyword evidence="3" id="KW-1185">Reference proteome</keyword>
<evidence type="ECO:0000313" key="2">
    <source>
        <dbReference type="EMBL" id="CAD6510765.1"/>
    </source>
</evidence>
<dbReference type="Proteomes" id="UP000598032">
    <property type="component" value="Unassembled WGS sequence"/>
</dbReference>
<keyword evidence="1" id="KW-0472">Membrane</keyword>